<proteinExistence type="predicted"/>
<reference evidence="1" key="1">
    <citation type="submission" date="2021-08" db="EMBL/GenBank/DDBJ databases">
        <title>The first chromosome-level gecko genome reveals the dynamic sex chromosomes of Neotropical dwarf geckos (Sphaerodactylidae: Sphaerodactylus).</title>
        <authorList>
            <person name="Pinto B.J."/>
            <person name="Keating S.E."/>
            <person name="Gamble T."/>
        </authorList>
    </citation>
    <scope>NUCLEOTIDE SEQUENCE</scope>
    <source>
        <strain evidence="1">TG3544</strain>
    </source>
</reference>
<sequence>MRLPAFPRRIMPNTDYLNLRKNKLLQRITSFYFTVVEKKYTPYKIFWEMNMTNTSGTISLTAYNTHRVYSHHADTVDNIRRDFRMKRAAGNSSQDNPVKWIRTDIKKVKRNFYKKEMTFPGKGWRGFLVEVTFPKK</sequence>
<organism evidence="1 2">
    <name type="scientific">Sphaerodactylus townsendi</name>
    <dbReference type="NCBI Taxonomy" id="933632"/>
    <lineage>
        <taxon>Eukaryota</taxon>
        <taxon>Metazoa</taxon>
        <taxon>Chordata</taxon>
        <taxon>Craniata</taxon>
        <taxon>Vertebrata</taxon>
        <taxon>Euteleostomi</taxon>
        <taxon>Lepidosauria</taxon>
        <taxon>Squamata</taxon>
        <taxon>Bifurcata</taxon>
        <taxon>Gekkota</taxon>
        <taxon>Sphaerodactylidae</taxon>
        <taxon>Sphaerodactylus</taxon>
    </lineage>
</organism>
<accession>A0ACB8FG14</accession>
<gene>
    <name evidence="1" type="ORF">K3G42_005569</name>
</gene>
<dbReference type="EMBL" id="CM037617">
    <property type="protein sequence ID" value="KAH8004219.1"/>
    <property type="molecule type" value="Genomic_DNA"/>
</dbReference>
<comment type="caution">
    <text evidence="1">The sequence shown here is derived from an EMBL/GenBank/DDBJ whole genome shotgun (WGS) entry which is preliminary data.</text>
</comment>
<dbReference type="Proteomes" id="UP000827872">
    <property type="component" value="Linkage Group LG04"/>
</dbReference>
<keyword evidence="2" id="KW-1185">Reference proteome</keyword>
<evidence type="ECO:0000313" key="1">
    <source>
        <dbReference type="EMBL" id="KAH8004219.1"/>
    </source>
</evidence>
<evidence type="ECO:0000313" key="2">
    <source>
        <dbReference type="Proteomes" id="UP000827872"/>
    </source>
</evidence>
<protein>
    <submittedName>
        <fullName evidence="1">Uncharacterized protein</fullName>
    </submittedName>
</protein>
<name>A0ACB8FG14_9SAUR</name>